<proteinExistence type="predicted"/>
<feature type="transmembrane region" description="Helical" evidence="1">
    <location>
        <begin position="38"/>
        <end position="56"/>
    </location>
</feature>
<keyword evidence="1" id="KW-0472">Membrane</keyword>
<evidence type="ECO:0000313" key="3">
    <source>
        <dbReference type="Proteomes" id="UP000076532"/>
    </source>
</evidence>
<dbReference type="STRING" id="436010.A0A166NXF4"/>
<keyword evidence="3" id="KW-1185">Reference proteome</keyword>
<feature type="non-terminal residue" evidence="2">
    <location>
        <position position="1"/>
    </location>
</feature>
<dbReference type="SUPFAM" id="SSF53098">
    <property type="entry name" value="Ribonuclease H-like"/>
    <property type="match status" value="1"/>
</dbReference>
<dbReference type="InterPro" id="IPR036397">
    <property type="entry name" value="RNaseH_sf"/>
</dbReference>
<dbReference type="InterPro" id="IPR012337">
    <property type="entry name" value="RNaseH-like_sf"/>
</dbReference>
<dbReference type="AlphaFoldDB" id="A0A166NXF4"/>
<name>A0A166NXF4_9AGAM</name>
<dbReference type="PANTHER" id="PTHR35046">
    <property type="entry name" value="ZINC KNUCKLE (CCHC-TYPE) FAMILY PROTEIN"/>
    <property type="match status" value="1"/>
</dbReference>
<dbReference type="Gene3D" id="3.30.420.10">
    <property type="entry name" value="Ribonuclease H-like superfamily/Ribonuclease H"/>
    <property type="match status" value="1"/>
</dbReference>
<accession>A0A166NXF4</accession>
<protein>
    <recommendedName>
        <fullName evidence="4">Integrase catalytic domain-containing protein</fullName>
    </recommendedName>
</protein>
<gene>
    <name evidence="2" type="ORF">FIBSPDRAFT_669580</name>
</gene>
<keyword evidence="1" id="KW-1133">Transmembrane helix</keyword>
<dbReference type="OrthoDB" id="2672547at2759"/>
<dbReference type="GO" id="GO:0003676">
    <property type="term" value="F:nucleic acid binding"/>
    <property type="evidence" value="ECO:0007669"/>
    <property type="project" value="InterPro"/>
</dbReference>
<sequence length="104" mass="12196">NHMPYGKLHPLEVPNRPWETIGLDFVGPLPQSTNLNRMFDMILVVICHLTSMVHLIPKKQTYRAKDIAEVMFDRSMPKNMVSDRDMLFKSMFWKRLHVLTGTEL</sequence>
<evidence type="ECO:0000256" key="1">
    <source>
        <dbReference type="SAM" id="Phobius"/>
    </source>
</evidence>
<evidence type="ECO:0008006" key="4">
    <source>
        <dbReference type="Google" id="ProtNLM"/>
    </source>
</evidence>
<evidence type="ECO:0000313" key="2">
    <source>
        <dbReference type="EMBL" id="KZP25469.1"/>
    </source>
</evidence>
<organism evidence="2 3">
    <name type="scientific">Athelia psychrophila</name>
    <dbReference type="NCBI Taxonomy" id="1759441"/>
    <lineage>
        <taxon>Eukaryota</taxon>
        <taxon>Fungi</taxon>
        <taxon>Dikarya</taxon>
        <taxon>Basidiomycota</taxon>
        <taxon>Agaricomycotina</taxon>
        <taxon>Agaricomycetes</taxon>
        <taxon>Agaricomycetidae</taxon>
        <taxon>Atheliales</taxon>
        <taxon>Atheliaceae</taxon>
        <taxon>Athelia</taxon>
    </lineage>
</organism>
<reference evidence="2 3" key="1">
    <citation type="journal article" date="2016" name="Mol. Biol. Evol.">
        <title>Comparative Genomics of Early-Diverging Mushroom-Forming Fungi Provides Insights into the Origins of Lignocellulose Decay Capabilities.</title>
        <authorList>
            <person name="Nagy L.G."/>
            <person name="Riley R."/>
            <person name="Tritt A."/>
            <person name="Adam C."/>
            <person name="Daum C."/>
            <person name="Floudas D."/>
            <person name="Sun H."/>
            <person name="Yadav J.S."/>
            <person name="Pangilinan J."/>
            <person name="Larsson K.H."/>
            <person name="Matsuura K."/>
            <person name="Barry K."/>
            <person name="Labutti K."/>
            <person name="Kuo R."/>
            <person name="Ohm R.A."/>
            <person name="Bhattacharya S.S."/>
            <person name="Shirouzu T."/>
            <person name="Yoshinaga Y."/>
            <person name="Martin F.M."/>
            <person name="Grigoriev I.V."/>
            <person name="Hibbett D.S."/>
        </authorList>
    </citation>
    <scope>NUCLEOTIDE SEQUENCE [LARGE SCALE GENOMIC DNA]</scope>
    <source>
        <strain evidence="2 3">CBS 109695</strain>
    </source>
</reference>
<dbReference type="Proteomes" id="UP000076532">
    <property type="component" value="Unassembled WGS sequence"/>
</dbReference>
<keyword evidence="1" id="KW-0812">Transmembrane</keyword>
<dbReference type="PANTHER" id="PTHR35046:SF26">
    <property type="entry name" value="RNA-DIRECTED DNA POLYMERASE"/>
    <property type="match status" value="1"/>
</dbReference>
<feature type="non-terminal residue" evidence="2">
    <location>
        <position position="104"/>
    </location>
</feature>
<dbReference type="EMBL" id="KV417520">
    <property type="protein sequence ID" value="KZP25469.1"/>
    <property type="molecule type" value="Genomic_DNA"/>
</dbReference>